<evidence type="ECO:0000259" key="10">
    <source>
        <dbReference type="PROSITE" id="PS50156"/>
    </source>
</evidence>
<dbReference type="NCBIfam" id="NF000282">
    <property type="entry name" value="RND_permease_1"/>
    <property type="match status" value="1"/>
</dbReference>
<keyword evidence="6 9" id="KW-0812">Transmembrane</keyword>
<feature type="transmembrane region" description="Helical" evidence="9">
    <location>
        <begin position="12"/>
        <end position="32"/>
    </location>
</feature>
<feature type="transmembrane region" description="Helical" evidence="9">
    <location>
        <begin position="397"/>
        <end position="419"/>
    </location>
</feature>
<protein>
    <recommendedName>
        <fullName evidence="9">Efflux pump membrane transporter</fullName>
    </recommendedName>
</protein>
<name>A0A0C2V6H7_PARME</name>
<dbReference type="OrthoDB" id="9806532at2"/>
<dbReference type="GO" id="GO:0005886">
    <property type="term" value="C:plasma membrane"/>
    <property type="evidence" value="ECO:0007669"/>
    <property type="project" value="UniProtKB-SubCell"/>
</dbReference>
<dbReference type="STRING" id="272627.CCC_03254"/>
<accession>A0A0C2V6H7</accession>
<comment type="caution">
    <text evidence="11">The sequence shown here is derived from an EMBL/GenBank/DDBJ whole genome shotgun (WGS) entry which is preliminary data.</text>
</comment>
<dbReference type="FunFam" id="1.20.1640.10:FF:000001">
    <property type="entry name" value="Efflux pump membrane transporter"/>
    <property type="match status" value="1"/>
</dbReference>
<dbReference type="Proteomes" id="UP000031971">
    <property type="component" value="Unassembled WGS sequence"/>
</dbReference>
<evidence type="ECO:0000256" key="3">
    <source>
        <dbReference type="ARBA" id="ARBA00022448"/>
    </source>
</evidence>
<dbReference type="PRINTS" id="PR00702">
    <property type="entry name" value="ACRIFLAVINRP"/>
</dbReference>
<keyword evidence="3 9" id="KW-0813">Transport</keyword>
<evidence type="ECO:0000256" key="1">
    <source>
        <dbReference type="ARBA" id="ARBA00004429"/>
    </source>
</evidence>
<feature type="domain" description="SSD" evidence="10">
    <location>
        <begin position="368"/>
        <end position="497"/>
    </location>
</feature>
<feature type="transmembrane region" description="Helical" evidence="9">
    <location>
        <begin position="547"/>
        <end position="565"/>
    </location>
</feature>
<dbReference type="Gene3D" id="3.30.70.1320">
    <property type="entry name" value="Multidrug efflux transporter AcrB pore domain like"/>
    <property type="match status" value="1"/>
</dbReference>
<dbReference type="RefSeq" id="WP_009870348.1">
    <property type="nucleotide sequence ID" value="NZ_JXSL01000009.1"/>
</dbReference>
<feature type="transmembrane region" description="Helical" evidence="9">
    <location>
        <begin position="440"/>
        <end position="460"/>
    </location>
</feature>
<evidence type="ECO:0000256" key="2">
    <source>
        <dbReference type="ARBA" id="ARBA00010942"/>
    </source>
</evidence>
<evidence type="ECO:0000256" key="8">
    <source>
        <dbReference type="ARBA" id="ARBA00023136"/>
    </source>
</evidence>
<gene>
    <name evidence="11" type="ORF">CCC_03254</name>
</gene>
<dbReference type="Gene3D" id="3.30.70.1440">
    <property type="entry name" value="Multidrug efflux transporter AcrB pore domain"/>
    <property type="match status" value="1"/>
</dbReference>
<dbReference type="EMBL" id="JXSL01000009">
    <property type="protein sequence ID" value="KIM00652.1"/>
    <property type="molecule type" value="Genomic_DNA"/>
</dbReference>
<feature type="transmembrane region" description="Helical" evidence="9">
    <location>
        <begin position="933"/>
        <end position="957"/>
    </location>
</feature>
<evidence type="ECO:0000256" key="4">
    <source>
        <dbReference type="ARBA" id="ARBA00022475"/>
    </source>
</evidence>
<evidence type="ECO:0000256" key="9">
    <source>
        <dbReference type="RuleBase" id="RU364070"/>
    </source>
</evidence>
<dbReference type="AlphaFoldDB" id="A0A0C2V6H7"/>
<evidence type="ECO:0000256" key="5">
    <source>
        <dbReference type="ARBA" id="ARBA00022519"/>
    </source>
</evidence>
<dbReference type="Gene3D" id="3.30.2090.10">
    <property type="entry name" value="Multidrug efflux transporter AcrB TolC docking domain, DN and DC subdomains"/>
    <property type="match status" value="2"/>
</dbReference>
<keyword evidence="7 9" id="KW-1133">Transmembrane helix</keyword>
<evidence type="ECO:0000256" key="7">
    <source>
        <dbReference type="ARBA" id="ARBA00022989"/>
    </source>
</evidence>
<dbReference type="Gene3D" id="1.20.1640.10">
    <property type="entry name" value="Multidrug efflux transporter AcrB transmembrane domain"/>
    <property type="match status" value="2"/>
</dbReference>
<dbReference type="NCBIfam" id="TIGR00915">
    <property type="entry name" value="2A0602"/>
    <property type="match status" value="1"/>
</dbReference>
<dbReference type="PANTHER" id="PTHR32063">
    <property type="match status" value="1"/>
</dbReference>
<sequence>MRLSHFFIDRPIFATVVSVLITIIGAITYFALPVAQYPEIAPPTIVVSASYPGASAQVVADTVATPLEQQINGVENMLYLNSQATGDGNLKLTVTFALGTNLDTAQVLVQNRVAVATARLPDDVKRIGITVAKNSPDMLMVVHLNSPDGSREQLYLSNFATLQMIDVLARLDGVGEVRIFGARDYAMRVWIDPDKAAARNLTAGEVVKALQAQNVQIAAGVLDQPPIPNQGAFQFSVQTQGRLLDPAQFGDVIVKADATGRMVRLKDVARIELGAQDYSVNGYLNGKNAVPVAVFQRPGSNALATADRVIAKVEELSKTFPSGVSYTIAYNPTQFIAQSVKAVIKTIFEAVLLVVVVVILFLQTWRASLIPLAAIPVSLVGTFAVLGALGYSLNNLSLFGLVLAVGIVVDDAIVVVENVERNMKDGMNARSAAHQTMDEVGSALISIALVLCAVFIPAAFIPGISGQFFRQFAVTIAASTVISLIVSLTLSPALCALLFRGHGPLDHHDETGWRKVVARFFAWFNHNFDRLAGGYGSLTRTVVRKSALMLVIYGGLIGAAGVEFFQTPKGFIPEMDQGYLITVVQLPPGSSLSRTDAVVKKVADVMAETPGVAHTLAFAGLDGATFTNASNGAAIFTPLKPFEERYAQGLSANVILADLRKRLSSVQDAFIITIQPPPVRGIGTAGGFKMMLQDKGGRGSKALEDVALDMAAEANKIPGLQGIFTLFNTRTPNVYADIDRVRAQMLGVPTDRVSEALQVYLGSAFVNEFNYLGRTFRVTAQADAPFRQEVEDIANIKVRNDKGQMVPIGAVASFRFDTGPYRVPRYNLFPAAEVQGSAAPGYASGYALEQMRALAAERLPEGFGFEWTELALQELLAGNNGLFVFAASVLFVFLLLAAQYESWSLPAAVVLIVPMCLLAAVTGLIIRGLPINILAQIGFIVLIGLAAKNAILIVEFARQGESEGLDRIEAAVHAGRTRLRPILMTSLAFILGVLPLVAGTGAGAEMRQSLGTTVFYGMLGVTGFGLVFTPIFYVVIRKMVAGHHARAAAAHAAEEARGR</sequence>
<dbReference type="GO" id="GO:0015562">
    <property type="term" value="F:efflux transmembrane transporter activity"/>
    <property type="evidence" value="ECO:0007669"/>
    <property type="project" value="InterPro"/>
</dbReference>
<dbReference type="InterPro" id="IPR001036">
    <property type="entry name" value="Acrflvin-R"/>
</dbReference>
<comment type="subcellular location">
    <subcellularLocation>
        <location evidence="1 9">Cell inner membrane</location>
        <topology evidence="1 9">Multi-pass membrane protein</topology>
    </subcellularLocation>
</comment>
<dbReference type="PROSITE" id="PS50156">
    <property type="entry name" value="SSD"/>
    <property type="match status" value="1"/>
</dbReference>
<feature type="transmembrane region" description="Helical" evidence="9">
    <location>
        <begin position="369"/>
        <end position="391"/>
    </location>
</feature>
<dbReference type="SUPFAM" id="SSF82866">
    <property type="entry name" value="Multidrug efflux transporter AcrB transmembrane domain"/>
    <property type="match status" value="2"/>
</dbReference>
<feature type="transmembrane region" description="Helical" evidence="9">
    <location>
        <begin position="982"/>
        <end position="1002"/>
    </location>
</feature>
<keyword evidence="8 9" id="KW-0472">Membrane</keyword>
<dbReference type="FunFam" id="3.30.70.1430:FF:000001">
    <property type="entry name" value="Efflux pump membrane transporter"/>
    <property type="match status" value="1"/>
</dbReference>
<evidence type="ECO:0000256" key="6">
    <source>
        <dbReference type="ARBA" id="ARBA00022692"/>
    </source>
</evidence>
<dbReference type="InterPro" id="IPR004764">
    <property type="entry name" value="MdtF-like"/>
</dbReference>
<dbReference type="GO" id="GO:0042910">
    <property type="term" value="F:xenobiotic transmembrane transporter activity"/>
    <property type="evidence" value="ECO:0007669"/>
    <property type="project" value="TreeGrafter"/>
</dbReference>
<dbReference type="GO" id="GO:0009636">
    <property type="term" value="P:response to toxic substance"/>
    <property type="evidence" value="ECO:0007669"/>
    <property type="project" value="UniProtKB-ARBA"/>
</dbReference>
<dbReference type="InterPro" id="IPR027463">
    <property type="entry name" value="AcrB_DN_DC_subdom"/>
</dbReference>
<dbReference type="SUPFAM" id="SSF82693">
    <property type="entry name" value="Multidrug efflux transporter AcrB pore domain, PN1, PN2, PC1 and PC2 subdomains"/>
    <property type="match status" value="4"/>
</dbReference>
<organism evidence="11 12">
    <name type="scientific">Paramagnetospirillum magnetotacticum MS-1</name>
    <dbReference type="NCBI Taxonomy" id="272627"/>
    <lineage>
        <taxon>Bacteria</taxon>
        <taxon>Pseudomonadati</taxon>
        <taxon>Pseudomonadota</taxon>
        <taxon>Alphaproteobacteria</taxon>
        <taxon>Rhodospirillales</taxon>
        <taxon>Magnetospirillaceae</taxon>
        <taxon>Paramagnetospirillum</taxon>
    </lineage>
</organism>
<dbReference type="PANTHER" id="PTHR32063:SF11">
    <property type="entry name" value="CATION OR DRUG EFFLUX SYSTEM PROTEIN"/>
    <property type="match status" value="1"/>
</dbReference>
<evidence type="ECO:0000313" key="11">
    <source>
        <dbReference type="EMBL" id="KIM00652.1"/>
    </source>
</evidence>
<reference evidence="11 12" key="1">
    <citation type="submission" date="2015-01" db="EMBL/GenBank/DDBJ databases">
        <title>Genome Sequence of Magnetospirillum magnetotacticum Strain MS-1.</title>
        <authorList>
            <person name="Marinov G.K."/>
            <person name="Smalley M.D."/>
            <person name="DeSalvo G."/>
        </authorList>
    </citation>
    <scope>NUCLEOTIDE SEQUENCE [LARGE SCALE GENOMIC DNA]</scope>
    <source>
        <strain evidence="11 12">MS-1</strain>
    </source>
</reference>
<keyword evidence="4" id="KW-1003">Cell membrane</keyword>
<dbReference type="Pfam" id="PF00873">
    <property type="entry name" value="ACR_tran"/>
    <property type="match status" value="1"/>
</dbReference>
<keyword evidence="5 9" id="KW-0997">Cell inner membrane</keyword>
<feature type="transmembrane region" description="Helical" evidence="9">
    <location>
        <begin position="342"/>
        <end position="362"/>
    </location>
</feature>
<dbReference type="SUPFAM" id="SSF82714">
    <property type="entry name" value="Multidrug efflux transporter AcrB TolC docking domain, DN and DC subdomains"/>
    <property type="match status" value="2"/>
</dbReference>
<feature type="transmembrane region" description="Helical" evidence="9">
    <location>
        <begin position="472"/>
        <end position="499"/>
    </location>
</feature>
<comment type="similarity">
    <text evidence="2 9">Belongs to the resistance-nodulation-cell division (RND) (TC 2.A.6) family.</text>
</comment>
<dbReference type="InterPro" id="IPR000731">
    <property type="entry name" value="SSD"/>
</dbReference>
<dbReference type="Gene3D" id="3.30.70.1430">
    <property type="entry name" value="Multidrug efflux transporter AcrB pore domain"/>
    <property type="match status" value="2"/>
</dbReference>
<keyword evidence="12" id="KW-1185">Reference proteome</keyword>
<proteinExistence type="inferred from homology"/>
<evidence type="ECO:0000313" key="12">
    <source>
        <dbReference type="Proteomes" id="UP000031971"/>
    </source>
</evidence>
<feature type="transmembrane region" description="Helical" evidence="9">
    <location>
        <begin position="905"/>
        <end position="927"/>
    </location>
</feature>
<feature type="transmembrane region" description="Helical" evidence="9">
    <location>
        <begin position="881"/>
        <end position="898"/>
    </location>
</feature>
<feature type="transmembrane region" description="Helical" evidence="9">
    <location>
        <begin position="1014"/>
        <end position="1036"/>
    </location>
</feature>